<evidence type="ECO:0000313" key="2">
    <source>
        <dbReference type="EMBL" id="KAF9966915.1"/>
    </source>
</evidence>
<protein>
    <submittedName>
        <fullName evidence="2">Uncharacterized protein</fullName>
    </submittedName>
</protein>
<sequence length="188" mass="20878">MRKGTTRKDYADAIAIFADCHEDGSPDAHTTAATHNTVHGFLKRIKMQKAQQRNQAPPPRVPTSQEEQPCTVQMTSLATAINNPFQESKLRCKPPNVFKVSRIDAATIPNLKVEETRSFTAKQKKSEGVKSIAKKIPRKKKSISFKRAPKSLKSLYAKSFKTVTMKLSSIASRIKRSTRLNAGQVKAA</sequence>
<name>A0A9P6M5T6_9FUNG</name>
<gene>
    <name evidence="2" type="ORF">BGZ65_000203</name>
</gene>
<feature type="region of interest" description="Disordered" evidence="1">
    <location>
        <begin position="47"/>
        <end position="68"/>
    </location>
</feature>
<accession>A0A9P6M5T6</accession>
<keyword evidence="3" id="KW-1185">Reference proteome</keyword>
<dbReference type="AlphaFoldDB" id="A0A9P6M5T6"/>
<dbReference type="EMBL" id="JAAAHW010005695">
    <property type="protein sequence ID" value="KAF9966915.1"/>
    <property type="molecule type" value="Genomic_DNA"/>
</dbReference>
<comment type="caution">
    <text evidence="2">The sequence shown here is derived from an EMBL/GenBank/DDBJ whole genome shotgun (WGS) entry which is preliminary data.</text>
</comment>
<evidence type="ECO:0000313" key="3">
    <source>
        <dbReference type="Proteomes" id="UP000749646"/>
    </source>
</evidence>
<dbReference type="Proteomes" id="UP000749646">
    <property type="component" value="Unassembled WGS sequence"/>
</dbReference>
<reference evidence="2" key="1">
    <citation type="journal article" date="2020" name="Fungal Divers.">
        <title>Resolving the Mortierellaceae phylogeny through synthesis of multi-gene phylogenetics and phylogenomics.</title>
        <authorList>
            <person name="Vandepol N."/>
            <person name="Liber J."/>
            <person name="Desiro A."/>
            <person name="Na H."/>
            <person name="Kennedy M."/>
            <person name="Barry K."/>
            <person name="Grigoriev I.V."/>
            <person name="Miller A.N."/>
            <person name="O'Donnell K."/>
            <person name="Stajich J.E."/>
            <person name="Bonito G."/>
        </authorList>
    </citation>
    <scope>NUCLEOTIDE SEQUENCE</scope>
    <source>
        <strain evidence="2">MES-2147</strain>
    </source>
</reference>
<proteinExistence type="predicted"/>
<organism evidence="2 3">
    <name type="scientific">Modicella reniformis</name>
    <dbReference type="NCBI Taxonomy" id="1440133"/>
    <lineage>
        <taxon>Eukaryota</taxon>
        <taxon>Fungi</taxon>
        <taxon>Fungi incertae sedis</taxon>
        <taxon>Mucoromycota</taxon>
        <taxon>Mortierellomycotina</taxon>
        <taxon>Mortierellomycetes</taxon>
        <taxon>Mortierellales</taxon>
        <taxon>Mortierellaceae</taxon>
        <taxon>Modicella</taxon>
    </lineage>
</organism>
<evidence type="ECO:0000256" key="1">
    <source>
        <dbReference type="SAM" id="MobiDB-lite"/>
    </source>
</evidence>